<keyword evidence="2" id="KW-1185">Reference proteome</keyword>
<proteinExistence type="predicted"/>
<accession>A0A8X6TAU5</accession>
<protein>
    <submittedName>
        <fullName evidence="1">Uncharacterized protein</fullName>
    </submittedName>
</protein>
<name>A0A8X6TAU5_NEPPI</name>
<reference evidence="1" key="1">
    <citation type="submission" date="2020-08" db="EMBL/GenBank/DDBJ databases">
        <title>Multicomponent nature underlies the extraordinary mechanical properties of spider dragline silk.</title>
        <authorList>
            <person name="Kono N."/>
            <person name="Nakamura H."/>
            <person name="Mori M."/>
            <person name="Yoshida Y."/>
            <person name="Ohtoshi R."/>
            <person name="Malay A.D."/>
            <person name="Moran D.A.P."/>
            <person name="Tomita M."/>
            <person name="Numata K."/>
            <person name="Arakawa K."/>
        </authorList>
    </citation>
    <scope>NUCLEOTIDE SEQUENCE</scope>
</reference>
<dbReference type="Proteomes" id="UP000887013">
    <property type="component" value="Unassembled WGS sequence"/>
</dbReference>
<dbReference type="AlphaFoldDB" id="A0A8X6TAU5"/>
<evidence type="ECO:0000313" key="1">
    <source>
        <dbReference type="EMBL" id="GFS94258.1"/>
    </source>
</evidence>
<sequence length="73" mass="7939">MLYVSPSPAFNAVLCHSRRWLPPLSVASLVTGMTKSFDGICGARPGMWSLESVSITVLKAGVLQLYQDSLRDL</sequence>
<gene>
    <name evidence="1" type="ORF">NPIL_308311</name>
</gene>
<organism evidence="1 2">
    <name type="scientific">Nephila pilipes</name>
    <name type="common">Giant wood spider</name>
    <name type="synonym">Nephila maculata</name>
    <dbReference type="NCBI Taxonomy" id="299642"/>
    <lineage>
        <taxon>Eukaryota</taxon>
        <taxon>Metazoa</taxon>
        <taxon>Ecdysozoa</taxon>
        <taxon>Arthropoda</taxon>
        <taxon>Chelicerata</taxon>
        <taxon>Arachnida</taxon>
        <taxon>Araneae</taxon>
        <taxon>Araneomorphae</taxon>
        <taxon>Entelegynae</taxon>
        <taxon>Araneoidea</taxon>
        <taxon>Nephilidae</taxon>
        <taxon>Nephila</taxon>
    </lineage>
</organism>
<evidence type="ECO:0000313" key="2">
    <source>
        <dbReference type="Proteomes" id="UP000887013"/>
    </source>
</evidence>
<comment type="caution">
    <text evidence="1">The sequence shown here is derived from an EMBL/GenBank/DDBJ whole genome shotgun (WGS) entry which is preliminary data.</text>
</comment>
<dbReference type="EMBL" id="BMAW01054063">
    <property type="protein sequence ID" value="GFS94258.1"/>
    <property type="molecule type" value="Genomic_DNA"/>
</dbReference>